<dbReference type="AlphaFoldDB" id="A0A452ZEX5"/>
<accession>A0A452ZEX5</accession>
<evidence type="ECO:0000313" key="1">
    <source>
        <dbReference type="EnsemblPlants" id="AET1Gv20738300.4"/>
    </source>
</evidence>
<reference evidence="1" key="5">
    <citation type="journal article" date="2021" name="G3 (Bethesda)">
        <title>Aegilops tauschii genome assembly Aet v5.0 features greater sequence contiguity and improved annotation.</title>
        <authorList>
            <person name="Wang L."/>
            <person name="Zhu T."/>
            <person name="Rodriguez J.C."/>
            <person name="Deal K.R."/>
            <person name="Dubcovsky J."/>
            <person name="McGuire P.E."/>
            <person name="Lux T."/>
            <person name="Spannagl M."/>
            <person name="Mayer K.F.X."/>
            <person name="Baldrich P."/>
            <person name="Meyers B.C."/>
            <person name="Huo N."/>
            <person name="Gu Y.Q."/>
            <person name="Zhou H."/>
            <person name="Devos K.M."/>
            <person name="Bennetzen J.L."/>
            <person name="Unver T."/>
            <person name="Budak H."/>
            <person name="Gulick P.J."/>
            <person name="Galiba G."/>
            <person name="Kalapos B."/>
            <person name="Nelson D.R."/>
            <person name="Li P."/>
            <person name="You F.M."/>
            <person name="Luo M.C."/>
            <person name="Dvorak J."/>
        </authorList>
    </citation>
    <scope>NUCLEOTIDE SEQUENCE [LARGE SCALE GENOMIC DNA]</scope>
    <source>
        <strain evidence="1">cv. AL8/78</strain>
    </source>
</reference>
<name>A0A452ZEX5_AEGTS</name>
<reference evidence="2" key="2">
    <citation type="journal article" date="2017" name="Nat. Plants">
        <title>The Aegilops tauschii genome reveals multiple impacts of transposons.</title>
        <authorList>
            <person name="Zhao G."/>
            <person name="Zou C."/>
            <person name="Li K."/>
            <person name="Wang K."/>
            <person name="Li T."/>
            <person name="Gao L."/>
            <person name="Zhang X."/>
            <person name="Wang H."/>
            <person name="Yang Z."/>
            <person name="Liu X."/>
            <person name="Jiang W."/>
            <person name="Mao L."/>
            <person name="Kong X."/>
            <person name="Jiao Y."/>
            <person name="Jia J."/>
        </authorList>
    </citation>
    <scope>NUCLEOTIDE SEQUENCE [LARGE SCALE GENOMIC DNA]</scope>
    <source>
        <strain evidence="2">cv. AL8/78</strain>
    </source>
</reference>
<reference evidence="1" key="4">
    <citation type="submission" date="2019-03" db="UniProtKB">
        <authorList>
            <consortium name="EnsemblPlants"/>
        </authorList>
    </citation>
    <scope>IDENTIFICATION</scope>
</reference>
<dbReference type="Gramene" id="AET1Gv20738300.4">
    <property type="protein sequence ID" value="AET1Gv20738300.4"/>
    <property type="gene ID" value="AET1Gv20738300"/>
</dbReference>
<proteinExistence type="predicted"/>
<protein>
    <submittedName>
        <fullName evidence="1">Uncharacterized protein</fullName>
    </submittedName>
</protein>
<sequence>MDSGCLKGFINIRLCSSLAGLWTSDNDDAWEQPRQCFSSRRCVCIHVCIARLAELYHVLSLSSCIREKRLAELPCVDHCDGFHPFLPIN</sequence>
<organism evidence="1 2">
    <name type="scientific">Aegilops tauschii subsp. strangulata</name>
    <name type="common">Goatgrass</name>
    <dbReference type="NCBI Taxonomy" id="200361"/>
    <lineage>
        <taxon>Eukaryota</taxon>
        <taxon>Viridiplantae</taxon>
        <taxon>Streptophyta</taxon>
        <taxon>Embryophyta</taxon>
        <taxon>Tracheophyta</taxon>
        <taxon>Spermatophyta</taxon>
        <taxon>Magnoliopsida</taxon>
        <taxon>Liliopsida</taxon>
        <taxon>Poales</taxon>
        <taxon>Poaceae</taxon>
        <taxon>BOP clade</taxon>
        <taxon>Pooideae</taxon>
        <taxon>Triticodae</taxon>
        <taxon>Triticeae</taxon>
        <taxon>Triticinae</taxon>
        <taxon>Aegilops</taxon>
    </lineage>
</organism>
<dbReference type="EnsemblPlants" id="AET1Gv20738300.4">
    <property type="protein sequence ID" value="AET1Gv20738300.4"/>
    <property type="gene ID" value="AET1Gv20738300"/>
</dbReference>
<keyword evidence="2" id="KW-1185">Reference proteome</keyword>
<reference evidence="2" key="1">
    <citation type="journal article" date="2014" name="Science">
        <title>Ancient hybridizations among the ancestral genomes of bread wheat.</title>
        <authorList>
            <consortium name="International Wheat Genome Sequencing Consortium,"/>
            <person name="Marcussen T."/>
            <person name="Sandve S.R."/>
            <person name="Heier L."/>
            <person name="Spannagl M."/>
            <person name="Pfeifer M."/>
            <person name="Jakobsen K.S."/>
            <person name="Wulff B.B."/>
            <person name="Steuernagel B."/>
            <person name="Mayer K.F."/>
            <person name="Olsen O.A."/>
        </authorList>
    </citation>
    <scope>NUCLEOTIDE SEQUENCE [LARGE SCALE GENOMIC DNA]</scope>
    <source>
        <strain evidence="2">cv. AL8/78</strain>
    </source>
</reference>
<evidence type="ECO:0000313" key="2">
    <source>
        <dbReference type="Proteomes" id="UP000015105"/>
    </source>
</evidence>
<dbReference type="Proteomes" id="UP000015105">
    <property type="component" value="Chromosome 1D"/>
</dbReference>
<reference evidence="1" key="3">
    <citation type="journal article" date="2017" name="Nature">
        <title>Genome sequence of the progenitor of the wheat D genome Aegilops tauschii.</title>
        <authorList>
            <person name="Luo M.C."/>
            <person name="Gu Y.Q."/>
            <person name="Puiu D."/>
            <person name="Wang H."/>
            <person name="Twardziok S.O."/>
            <person name="Deal K.R."/>
            <person name="Huo N."/>
            <person name="Zhu T."/>
            <person name="Wang L."/>
            <person name="Wang Y."/>
            <person name="McGuire P.E."/>
            <person name="Liu S."/>
            <person name="Long H."/>
            <person name="Ramasamy R.K."/>
            <person name="Rodriguez J.C."/>
            <person name="Van S.L."/>
            <person name="Yuan L."/>
            <person name="Wang Z."/>
            <person name="Xia Z."/>
            <person name="Xiao L."/>
            <person name="Anderson O.D."/>
            <person name="Ouyang S."/>
            <person name="Liang Y."/>
            <person name="Zimin A.V."/>
            <person name="Pertea G."/>
            <person name="Qi P."/>
            <person name="Bennetzen J.L."/>
            <person name="Dai X."/>
            <person name="Dawson M.W."/>
            <person name="Muller H.G."/>
            <person name="Kugler K."/>
            <person name="Rivarola-Duarte L."/>
            <person name="Spannagl M."/>
            <person name="Mayer K.F.X."/>
            <person name="Lu F.H."/>
            <person name="Bevan M.W."/>
            <person name="Leroy P."/>
            <person name="Li P."/>
            <person name="You F.M."/>
            <person name="Sun Q."/>
            <person name="Liu Z."/>
            <person name="Lyons E."/>
            <person name="Wicker T."/>
            <person name="Salzberg S.L."/>
            <person name="Devos K.M."/>
            <person name="Dvorak J."/>
        </authorList>
    </citation>
    <scope>NUCLEOTIDE SEQUENCE [LARGE SCALE GENOMIC DNA]</scope>
    <source>
        <strain evidence="1">cv. AL8/78</strain>
    </source>
</reference>